<feature type="compositionally biased region" description="Basic residues" evidence="1">
    <location>
        <begin position="168"/>
        <end position="177"/>
    </location>
</feature>
<evidence type="ECO:0000313" key="2">
    <source>
        <dbReference type="EMBL" id="KAE8676727.1"/>
    </source>
</evidence>
<sequence length="194" mass="22036">MAAAGVRGNELGFEEAMPWLPSHVLDEAIWETNKTKNDVKYNYHHHRHRSKLPVEPFSPVGSRRHQKPRYWGGYASGGPGMQALFLDSGERSSGTGVFLPQRAGTNFHSNRKPACSPVLLPCRVVEALNLNVQELGLQISPRRGLTTCIPFFISQKNSKLKDGNDHHHQYHHHHHHHATEDSSPDIFLPREWTY</sequence>
<dbReference type="EMBL" id="VEPZ02001375">
    <property type="protein sequence ID" value="KAE8676727.1"/>
    <property type="molecule type" value="Genomic_DNA"/>
</dbReference>
<keyword evidence="3" id="KW-1185">Reference proteome</keyword>
<dbReference type="PANTHER" id="PTHR33356:SF13">
    <property type="entry name" value="DUF4005 DOMAIN-CONTAINING PROTEIN"/>
    <property type="match status" value="1"/>
</dbReference>
<organism evidence="2 3">
    <name type="scientific">Hibiscus syriacus</name>
    <name type="common">Rose of Sharon</name>
    <dbReference type="NCBI Taxonomy" id="106335"/>
    <lineage>
        <taxon>Eukaryota</taxon>
        <taxon>Viridiplantae</taxon>
        <taxon>Streptophyta</taxon>
        <taxon>Embryophyta</taxon>
        <taxon>Tracheophyta</taxon>
        <taxon>Spermatophyta</taxon>
        <taxon>Magnoliopsida</taxon>
        <taxon>eudicotyledons</taxon>
        <taxon>Gunneridae</taxon>
        <taxon>Pentapetalae</taxon>
        <taxon>rosids</taxon>
        <taxon>malvids</taxon>
        <taxon>Malvales</taxon>
        <taxon>Malvaceae</taxon>
        <taxon>Malvoideae</taxon>
        <taxon>Hibiscus</taxon>
    </lineage>
</organism>
<evidence type="ECO:0000256" key="1">
    <source>
        <dbReference type="SAM" id="MobiDB-lite"/>
    </source>
</evidence>
<gene>
    <name evidence="2" type="ORF">F3Y22_tig00111582pilonHSYRG00851</name>
</gene>
<protein>
    <submittedName>
        <fullName evidence="2">SecY protein transport family protein</fullName>
    </submittedName>
</protein>
<name>A0A6A2YIU8_HIBSY</name>
<proteinExistence type="predicted"/>
<dbReference type="Proteomes" id="UP000436088">
    <property type="component" value="Unassembled WGS sequence"/>
</dbReference>
<evidence type="ECO:0000313" key="3">
    <source>
        <dbReference type="Proteomes" id="UP000436088"/>
    </source>
</evidence>
<accession>A0A6A2YIU8</accession>
<reference evidence="2" key="1">
    <citation type="submission" date="2019-09" db="EMBL/GenBank/DDBJ databases">
        <title>Draft genome information of white flower Hibiscus syriacus.</title>
        <authorList>
            <person name="Kim Y.-M."/>
        </authorList>
    </citation>
    <scope>NUCLEOTIDE SEQUENCE [LARGE SCALE GENOMIC DNA]</scope>
    <source>
        <strain evidence="2">YM2019G1</strain>
    </source>
</reference>
<dbReference type="PANTHER" id="PTHR33356">
    <property type="entry name" value="TIP41-LIKE PROTEIN"/>
    <property type="match status" value="1"/>
</dbReference>
<comment type="caution">
    <text evidence="2">The sequence shown here is derived from an EMBL/GenBank/DDBJ whole genome shotgun (WGS) entry which is preliminary data.</text>
</comment>
<dbReference type="AlphaFoldDB" id="A0A6A2YIU8"/>
<feature type="region of interest" description="Disordered" evidence="1">
    <location>
        <begin position="160"/>
        <end position="182"/>
    </location>
</feature>